<feature type="domain" description="RRM" evidence="10">
    <location>
        <begin position="289"/>
        <end position="364"/>
    </location>
</feature>
<dbReference type="InterPro" id="IPR001202">
    <property type="entry name" value="WW_dom"/>
</dbReference>
<dbReference type="Gene3D" id="3.30.70.330">
    <property type="match status" value="2"/>
</dbReference>
<sequence length="851" mass="94084">MDGPQRQGKGSRAAAPQFVAREGFGPSAGPPEAAALLSTIQQEVRASEERLGARLLNIEKQFEEFHQAVEKLQRLEARLEVVESRQPQCEQNLSDLSGLLNGTTDELQLLAQKVNDMDAAALESQRREEETWKQRADWMSKELQAKSPGGDGASSVEPLACRISEKVTNMQDAGKMLHDELLQTLLDGFLESQLRQGTRLNRLEAQLENITEASKTPEKRPSQAFFIGDDESEAPADVSISDIGPVCPTFHEKGLVVPTATFTVLASCHGLEGAWAEFGMPGFMECGMRTVYVGNLPDDIRPRDVEYLFEEFGLMNNIDIKQGINGTSFAFLNFERACDAADAAHRRNGYDFEGELLRVELKDGKGRSKGNNKVFVKDDLEDERAFLLVSGFPKGTRWQQLKDHMRQVGEVGYCEIEDDGAQVRYLEPNDARTAVATLDGSSYTDRFLGKRAVLRVRFLHEVPPTERREASGRSRSRGGVLEGSGGFCREGGPIGSMANQQPAAAAGRASTNASSGAKAFQRSGQRCRMLSVKTVRVQVLPKREIRSGFATVPCLGQAKRRCDLYTEGSNFDDFVPLLGIDEVECKDRTGLVMVAAEHMFAAALPPHWSEQIDESSSRVYFFNAESSESLWMHPQEALFKDLIEEFRTWRQNDSMEAIFARSDSHLRRSQRSAVEAMQQWSAYDAPQGPEEAPEVSLGESAATRGGAAQFYFNAATGESSWSDPRESVEFDLRMRHTILGECIESHSKTLPLFSPSDSSEGENEPRQPPQRPDSFMQNLWESLGTLPLPLRQAGPSENGPPSGRRPAQLPAGDDTVRSSMSYLTARSNASCAEEARQEAPANHPFVLSPER</sequence>
<evidence type="ECO:0000256" key="1">
    <source>
        <dbReference type="ARBA" id="ARBA00004123"/>
    </source>
</evidence>
<accession>A0A813FLP9</accession>
<dbReference type="Pfam" id="PF00076">
    <property type="entry name" value="RRM_1"/>
    <property type="match status" value="2"/>
</dbReference>
<evidence type="ECO:0000256" key="5">
    <source>
        <dbReference type="ARBA" id="ARBA00023242"/>
    </source>
</evidence>
<evidence type="ECO:0000313" key="12">
    <source>
        <dbReference type="Proteomes" id="UP000654075"/>
    </source>
</evidence>
<organism evidence="11 12">
    <name type="scientific">Polarella glacialis</name>
    <name type="common">Dinoflagellate</name>
    <dbReference type="NCBI Taxonomy" id="89957"/>
    <lineage>
        <taxon>Eukaryota</taxon>
        <taxon>Sar</taxon>
        <taxon>Alveolata</taxon>
        <taxon>Dinophyceae</taxon>
        <taxon>Suessiales</taxon>
        <taxon>Suessiaceae</taxon>
        <taxon>Polarella</taxon>
    </lineage>
</organism>
<evidence type="ECO:0000259" key="9">
    <source>
        <dbReference type="PROSITE" id="PS50020"/>
    </source>
</evidence>
<feature type="region of interest" description="Disordered" evidence="8">
    <location>
        <begin position="1"/>
        <end position="32"/>
    </location>
</feature>
<dbReference type="SMART" id="SM00360">
    <property type="entry name" value="RRM"/>
    <property type="match status" value="2"/>
</dbReference>
<dbReference type="EMBL" id="CAJNNV010025601">
    <property type="protein sequence ID" value="CAE8615308.1"/>
    <property type="molecule type" value="Genomic_DNA"/>
</dbReference>
<evidence type="ECO:0000256" key="4">
    <source>
        <dbReference type="ARBA" id="ARBA00022884"/>
    </source>
</evidence>
<proteinExistence type="predicted"/>
<feature type="region of interest" description="Disordered" evidence="8">
    <location>
        <begin position="464"/>
        <end position="483"/>
    </location>
</feature>
<evidence type="ECO:0000256" key="3">
    <source>
        <dbReference type="ARBA" id="ARBA00022737"/>
    </source>
</evidence>
<feature type="region of interest" description="Disordered" evidence="8">
    <location>
        <begin position="747"/>
        <end position="775"/>
    </location>
</feature>
<dbReference type="Proteomes" id="UP000654075">
    <property type="component" value="Unassembled WGS sequence"/>
</dbReference>
<comment type="caution">
    <text evidence="11">The sequence shown here is derived from an EMBL/GenBank/DDBJ whole genome shotgun (WGS) entry which is preliminary data.</text>
</comment>
<dbReference type="SUPFAM" id="SSF54928">
    <property type="entry name" value="RNA-binding domain, RBD"/>
    <property type="match status" value="1"/>
</dbReference>
<dbReference type="PROSITE" id="PS50020">
    <property type="entry name" value="WW_DOMAIN_2"/>
    <property type="match status" value="1"/>
</dbReference>
<dbReference type="GO" id="GO:0005634">
    <property type="term" value="C:nucleus"/>
    <property type="evidence" value="ECO:0007669"/>
    <property type="project" value="UniProtKB-SubCell"/>
</dbReference>
<comment type="subcellular location">
    <subcellularLocation>
        <location evidence="1">Nucleus</location>
    </subcellularLocation>
</comment>
<feature type="domain" description="WW" evidence="9">
    <location>
        <begin position="602"/>
        <end position="636"/>
    </location>
</feature>
<keyword evidence="4 6" id="KW-0694">RNA-binding</keyword>
<dbReference type="InterPro" id="IPR000504">
    <property type="entry name" value="RRM_dom"/>
</dbReference>
<dbReference type="InterPro" id="IPR050374">
    <property type="entry name" value="RRT5_SRSF_SR"/>
</dbReference>
<evidence type="ECO:0000256" key="7">
    <source>
        <dbReference type="SAM" id="Coils"/>
    </source>
</evidence>
<dbReference type="GO" id="GO:0005737">
    <property type="term" value="C:cytoplasm"/>
    <property type="evidence" value="ECO:0007669"/>
    <property type="project" value="TreeGrafter"/>
</dbReference>
<dbReference type="PROSITE" id="PS50102">
    <property type="entry name" value="RRM"/>
    <property type="match status" value="1"/>
</dbReference>
<feature type="region of interest" description="Disordered" evidence="8">
    <location>
        <begin position="787"/>
        <end position="851"/>
    </location>
</feature>
<dbReference type="CDD" id="cd00201">
    <property type="entry name" value="WW"/>
    <property type="match status" value="2"/>
</dbReference>
<keyword evidence="3" id="KW-0677">Repeat</keyword>
<dbReference type="InterPro" id="IPR035979">
    <property type="entry name" value="RBD_domain_sf"/>
</dbReference>
<evidence type="ECO:0000259" key="10">
    <source>
        <dbReference type="PROSITE" id="PS50102"/>
    </source>
</evidence>
<evidence type="ECO:0000256" key="6">
    <source>
        <dbReference type="PROSITE-ProRule" id="PRU00176"/>
    </source>
</evidence>
<dbReference type="GO" id="GO:0003729">
    <property type="term" value="F:mRNA binding"/>
    <property type="evidence" value="ECO:0007669"/>
    <property type="project" value="TreeGrafter"/>
</dbReference>
<evidence type="ECO:0000256" key="8">
    <source>
        <dbReference type="SAM" id="MobiDB-lite"/>
    </source>
</evidence>
<dbReference type="InterPro" id="IPR036020">
    <property type="entry name" value="WW_dom_sf"/>
</dbReference>
<dbReference type="PANTHER" id="PTHR23003:SF62">
    <property type="entry name" value="SERINE_ARGININE (SR)-TYPE SHUTTLING MRNA BINDING PROTEIN NPL3"/>
    <property type="match status" value="1"/>
</dbReference>
<evidence type="ECO:0000313" key="11">
    <source>
        <dbReference type="EMBL" id="CAE8615308.1"/>
    </source>
</evidence>
<dbReference type="Pfam" id="PF00397">
    <property type="entry name" value="WW"/>
    <property type="match status" value="1"/>
</dbReference>
<dbReference type="PANTHER" id="PTHR23003">
    <property type="entry name" value="RNA RECOGNITION MOTIF RRM DOMAIN CONTAINING PROTEIN"/>
    <property type="match status" value="1"/>
</dbReference>
<keyword evidence="12" id="KW-1185">Reference proteome</keyword>
<keyword evidence="2" id="KW-0507">mRNA processing</keyword>
<dbReference type="InterPro" id="IPR012677">
    <property type="entry name" value="Nucleotide-bd_a/b_plait_sf"/>
</dbReference>
<dbReference type="AlphaFoldDB" id="A0A813FLP9"/>
<dbReference type="OrthoDB" id="1099063at2759"/>
<dbReference type="GO" id="GO:0006397">
    <property type="term" value="P:mRNA processing"/>
    <property type="evidence" value="ECO:0007669"/>
    <property type="project" value="UniProtKB-KW"/>
</dbReference>
<feature type="compositionally biased region" description="Polar residues" evidence="8">
    <location>
        <begin position="817"/>
        <end position="830"/>
    </location>
</feature>
<reference evidence="11" key="1">
    <citation type="submission" date="2021-02" db="EMBL/GenBank/DDBJ databases">
        <authorList>
            <person name="Dougan E. K."/>
            <person name="Rhodes N."/>
            <person name="Thang M."/>
            <person name="Chan C."/>
        </authorList>
    </citation>
    <scope>NUCLEOTIDE SEQUENCE</scope>
</reference>
<dbReference type="SMART" id="SM00456">
    <property type="entry name" value="WW"/>
    <property type="match status" value="2"/>
</dbReference>
<name>A0A813FLP9_POLGL</name>
<keyword evidence="7" id="KW-0175">Coiled coil</keyword>
<feature type="coiled-coil region" evidence="7">
    <location>
        <begin position="55"/>
        <end position="92"/>
    </location>
</feature>
<gene>
    <name evidence="11" type="ORF">PGLA1383_LOCUS33023</name>
</gene>
<evidence type="ECO:0000256" key="2">
    <source>
        <dbReference type="ARBA" id="ARBA00022664"/>
    </source>
</evidence>
<protein>
    <submittedName>
        <fullName evidence="11">Uncharacterized protein</fullName>
    </submittedName>
</protein>
<keyword evidence="5" id="KW-0539">Nucleus</keyword>
<dbReference type="Gene3D" id="2.20.70.10">
    <property type="match status" value="1"/>
</dbReference>
<dbReference type="SUPFAM" id="SSF51045">
    <property type="entry name" value="WW domain"/>
    <property type="match status" value="1"/>
</dbReference>